<dbReference type="EMBL" id="JACGWN010000001">
    <property type="protein sequence ID" value="KAL0463599.1"/>
    <property type="molecule type" value="Genomic_DNA"/>
</dbReference>
<evidence type="ECO:0000313" key="5">
    <source>
        <dbReference type="EMBL" id="KAL0463599.1"/>
    </source>
</evidence>
<evidence type="ECO:0000256" key="2">
    <source>
        <dbReference type="ARBA" id="ARBA00022448"/>
    </source>
</evidence>
<name>A0AAW2YCW8_9LAMI</name>
<gene>
    <name evidence="5" type="ORF">Slati_0247500</name>
</gene>
<reference evidence="5" key="1">
    <citation type="submission" date="2020-06" db="EMBL/GenBank/DDBJ databases">
        <authorList>
            <person name="Li T."/>
            <person name="Hu X."/>
            <person name="Zhang T."/>
            <person name="Song X."/>
            <person name="Zhang H."/>
            <person name="Dai N."/>
            <person name="Sheng W."/>
            <person name="Hou X."/>
            <person name="Wei L."/>
        </authorList>
    </citation>
    <scope>NUCLEOTIDE SEQUENCE</scope>
    <source>
        <strain evidence="5">KEN1</strain>
        <tissue evidence="5">Leaf</tissue>
    </source>
</reference>
<comment type="caution">
    <text evidence="5">The sequence shown here is derived from an EMBL/GenBank/DDBJ whole genome shotgun (WGS) entry which is preliminary data.</text>
</comment>
<dbReference type="GO" id="GO:0016020">
    <property type="term" value="C:membrane"/>
    <property type="evidence" value="ECO:0007669"/>
    <property type="project" value="TreeGrafter"/>
</dbReference>
<dbReference type="GO" id="GO:0005829">
    <property type="term" value="C:cytosol"/>
    <property type="evidence" value="ECO:0007669"/>
    <property type="project" value="TreeGrafter"/>
</dbReference>
<reference evidence="5" key="2">
    <citation type="journal article" date="2024" name="Plant">
        <title>Genomic evolution and insights into agronomic trait innovations of Sesamum species.</title>
        <authorList>
            <person name="Miao H."/>
            <person name="Wang L."/>
            <person name="Qu L."/>
            <person name="Liu H."/>
            <person name="Sun Y."/>
            <person name="Le M."/>
            <person name="Wang Q."/>
            <person name="Wei S."/>
            <person name="Zheng Y."/>
            <person name="Lin W."/>
            <person name="Duan Y."/>
            <person name="Cao H."/>
            <person name="Xiong S."/>
            <person name="Wang X."/>
            <person name="Wei L."/>
            <person name="Li C."/>
            <person name="Ma Q."/>
            <person name="Ju M."/>
            <person name="Zhao R."/>
            <person name="Li G."/>
            <person name="Mu C."/>
            <person name="Tian Q."/>
            <person name="Mei H."/>
            <person name="Zhang T."/>
            <person name="Gao T."/>
            <person name="Zhang H."/>
        </authorList>
    </citation>
    <scope>NUCLEOTIDE SEQUENCE</scope>
    <source>
        <strain evidence="5">KEN1</strain>
    </source>
</reference>
<dbReference type="InterPro" id="IPR014830">
    <property type="entry name" value="Glycolipid_transfer_prot_dom"/>
</dbReference>
<dbReference type="GO" id="GO:1902388">
    <property type="term" value="F:ceramide 1-phosphate transfer activity"/>
    <property type="evidence" value="ECO:0007669"/>
    <property type="project" value="TreeGrafter"/>
</dbReference>
<comment type="similarity">
    <text evidence="1">Belongs to the GLTP family.</text>
</comment>
<dbReference type="SUPFAM" id="SSF110004">
    <property type="entry name" value="Glycolipid transfer protein, GLTP"/>
    <property type="match status" value="1"/>
</dbReference>
<organism evidence="5">
    <name type="scientific">Sesamum latifolium</name>
    <dbReference type="NCBI Taxonomy" id="2727402"/>
    <lineage>
        <taxon>Eukaryota</taxon>
        <taxon>Viridiplantae</taxon>
        <taxon>Streptophyta</taxon>
        <taxon>Embryophyta</taxon>
        <taxon>Tracheophyta</taxon>
        <taxon>Spermatophyta</taxon>
        <taxon>Magnoliopsida</taxon>
        <taxon>eudicotyledons</taxon>
        <taxon>Gunneridae</taxon>
        <taxon>Pentapetalae</taxon>
        <taxon>asterids</taxon>
        <taxon>lamiids</taxon>
        <taxon>Lamiales</taxon>
        <taxon>Pedaliaceae</taxon>
        <taxon>Sesamum</taxon>
    </lineage>
</organism>
<dbReference type="GO" id="GO:1902387">
    <property type="term" value="F:ceramide 1-phosphate binding"/>
    <property type="evidence" value="ECO:0007669"/>
    <property type="project" value="TreeGrafter"/>
</dbReference>
<keyword evidence="2" id="KW-0813">Transport</keyword>
<evidence type="ECO:0000256" key="3">
    <source>
        <dbReference type="ARBA" id="ARBA00023055"/>
    </source>
</evidence>
<dbReference type="PANTHER" id="PTHR10219:SF28">
    <property type="entry name" value="ACD11 HOMOLOG PROTEIN"/>
    <property type="match status" value="1"/>
</dbReference>
<evidence type="ECO:0000259" key="4">
    <source>
        <dbReference type="Pfam" id="PF08718"/>
    </source>
</evidence>
<protein>
    <submittedName>
        <fullName evidence="5">ACD11protein</fullName>
    </submittedName>
</protein>
<dbReference type="PANTHER" id="PTHR10219">
    <property type="entry name" value="GLYCOLIPID TRANSFER PROTEIN-RELATED"/>
    <property type="match status" value="1"/>
</dbReference>
<proteinExistence type="inferred from homology"/>
<dbReference type="Gene3D" id="1.10.3520.10">
    <property type="entry name" value="Glycolipid transfer protein"/>
    <property type="match status" value="1"/>
</dbReference>
<dbReference type="AlphaFoldDB" id="A0AAW2YCW8"/>
<dbReference type="InterPro" id="IPR036497">
    <property type="entry name" value="GLTP_sf"/>
</dbReference>
<keyword evidence="3" id="KW-0445">Lipid transport</keyword>
<dbReference type="Pfam" id="PF08718">
    <property type="entry name" value="GLTP"/>
    <property type="match status" value="1"/>
</dbReference>
<evidence type="ECO:0000256" key="1">
    <source>
        <dbReference type="ARBA" id="ARBA00007148"/>
    </source>
</evidence>
<sequence>MALKLCALFSRTERSCEEKSQNSVSSSRISRDEEYDFEDATSKLTPLSVVADAFEELSAVVKANGFDYDLDLKTFCDACSLVSDLFGCLGKAFIFAELDYRSKVSDLAEASESYGTLNNILDFDVQNDTVRIRGSLSRYLRRVRQGLDLLRVLFQNFVSSDLNSLCKKCAPYQTWAVRTAVSAGMYALPTREQLLSKLNETDESAQREMIRYIEASLPIIQYIDKLYTSRNISLDW</sequence>
<feature type="domain" description="Glycolipid transfer protein" evidence="4">
    <location>
        <begin position="71"/>
        <end position="200"/>
    </location>
</feature>
<dbReference type="FunFam" id="1.10.3520.10:FF:000005">
    <property type="entry name" value="Accelerated cell death 11"/>
    <property type="match status" value="1"/>
</dbReference>
<accession>A0AAW2YCW8</accession>